<keyword evidence="2" id="KW-1185">Reference proteome</keyword>
<name>A0A9P5TVX6_9AGAR</name>
<dbReference type="Proteomes" id="UP000772434">
    <property type="component" value="Unassembled WGS sequence"/>
</dbReference>
<dbReference type="AlphaFoldDB" id="A0A9P5TVX6"/>
<protein>
    <submittedName>
        <fullName evidence="1">Uncharacterized protein</fullName>
    </submittedName>
</protein>
<dbReference type="EMBL" id="JADNRY010000572">
    <property type="protein sequence ID" value="KAF9039410.1"/>
    <property type="molecule type" value="Genomic_DNA"/>
</dbReference>
<proteinExistence type="predicted"/>
<organism evidence="1 2">
    <name type="scientific">Rhodocollybia butyracea</name>
    <dbReference type="NCBI Taxonomy" id="206335"/>
    <lineage>
        <taxon>Eukaryota</taxon>
        <taxon>Fungi</taxon>
        <taxon>Dikarya</taxon>
        <taxon>Basidiomycota</taxon>
        <taxon>Agaricomycotina</taxon>
        <taxon>Agaricomycetes</taxon>
        <taxon>Agaricomycetidae</taxon>
        <taxon>Agaricales</taxon>
        <taxon>Marasmiineae</taxon>
        <taxon>Omphalotaceae</taxon>
        <taxon>Rhodocollybia</taxon>
    </lineage>
</organism>
<gene>
    <name evidence="1" type="ORF">BDP27DRAFT_770948</name>
</gene>
<evidence type="ECO:0000313" key="1">
    <source>
        <dbReference type="EMBL" id="KAF9039410.1"/>
    </source>
</evidence>
<reference evidence="1" key="1">
    <citation type="submission" date="2020-11" db="EMBL/GenBank/DDBJ databases">
        <authorList>
            <consortium name="DOE Joint Genome Institute"/>
            <person name="Ahrendt S."/>
            <person name="Riley R."/>
            <person name="Andreopoulos W."/>
            <person name="Labutti K."/>
            <person name="Pangilinan J."/>
            <person name="Ruiz-Duenas F.J."/>
            <person name="Barrasa J.M."/>
            <person name="Sanchez-Garcia M."/>
            <person name="Camarero S."/>
            <person name="Miyauchi S."/>
            <person name="Serrano A."/>
            <person name="Linde D."/>
            <person name="Babiker R."/>
            <person name="Drula E."/>
            <person name="Ayuso-Fernandez I."/>
            <person name="Pacheco R."/>
            <person name="Padilla G."/>
            <person name="Ferreira P."/>
            <person name="Barriuso J."/>
            <person name="Kellner H."/>
            <person name="Castanera R."/>
            <person name="Alfaro M."/>
            <person name="Ramirez L."/>
            <person name="Pisabarro A.G."/>
            <person name="Kuo A."/>
            <person name="Tritt A."/>
            <person name="Lipzen A."/>
            <person name="He G."/>
            <person name="Yan M."/>
            <person name="Ng V."/>
            <person name="Cullen D."/>
            <person name="Martin F."/>
            <person name="Rosso M.-N."/>
            <person name="Henrissat B."/>
            <person name="Hibbett D."/>
            <person name="Martinez A.T."/>
            <person name="Grigoriev I.V."/>
        </authorList>
    </citation>
    <scope>NUCLEOTIDE SEQUENCE</scope>
    <source>
        <strain evidence="1">AH 40177</strain>
    </source>
</reference>
<comment type="caution">
    <text evidence="1">The sequence shown here is derived from an EMBL/GenBank/DDBJ whole genome shotgun (WGS) entry which is preliminary data.</text>
</comment>
<sequence>MQANICKRPWEDAFCCLSRKWNIMDHSSKCDIIPIARSLSLALAPSPRINSVPTKKRNAAGKVERKDIPCMGWTGKVLGQKSGCLTLEKVV</sequence>
<dbReference type="OrthoDB" id="48988at2759"/>
<accession>A0A9P5TVX6</accession>
<evidence type="ECO:0000313" key="2">
    <source>
        <dbReference type="Proteomes" id="UP000772434"/>
    </source>
</evidence>